<protein>
    <submittedName>
        <fullName evidence="1">Uncharacterized protein</fullName>
    </submittedName>
</protein>
<dbReference type="InterPro" id="IPR036388">
    <property type="entry name" value="WH-like_DNA-bd_sf"/>
</dbReference>
<dbReference type="SMART" id="SM00421">
    <property type="entry name" value="HTH_LUXR"/>
    <property type="match status" value="1"/>
</dbReference>
<name>A0A231MYN8_9GAMM</name>
<evidence type="ECO:0000313" key="2">
    <source>
        <dbReference type="Proteomes" id="UP000217763"/>
    </source>
</evidence>
<reference evidence="2" key="1">
    <citation type="submission" date="2015-09" db="EMBL/GenBank/DDBJ databases">
        <authorList>
            <person name="Shao Z."/>
            <person name="Wang L."/>
        </authorList>
    </citation>
    <scope>NUCLEOTIDE SEQUENCE [LARGE SCALE GENOMIC DNA]</scope>
    <source>
        <strain evidence="2">F13-1</strain>
    </source>
</reference>
<dbReference type="Gene3D" id="1.10.10.10">
    <property type="entry name" value="Winged helix-like DNA-binding domain superfamily/Winged helix DNA-binding domain"/>
    <property type="match status" value="1"/>
</dbReference>
<dbReference type="GO" id="GO:0006355">
    <property type="term" value="P:regulation of DNA-templated transcription"/>
    <property type="evidence" value="ECO:0007669"/>
    <property type="project" value="InterPro"/>
</dbReference>
<dbReference type="Proteomes" id="UP000217763">
    <property type="component" value="Chromosome"/>
</dbReference>
<dbReference type="SUPFAM" id="SSF46894">
    <property type="entry name" value="C-terminal effector domain of the bipartite response regulators"/>
    <property type="match status" value="1"/>
</dbReference>
<accession>A0A231MYN8</accession>
<dbReference type="InterPro" id="IPR016032">
    <property type="entry name" value="Sig_transdc_resp-reg_C-effctor"/>
</dbReference>
<gene>
    <name evidence="1" type="ORF">AN401_08225</name>
</gene>
<dbReference type="GO" id="GO:0003677">
    <property type="term" value="F:DNA binding"/>
    <property type="evidence" value="ECO:0007669"/>
    <property type="project" value="InterPro"/>
</dbReference>
<dbReference type="InterPro" id="IPR000792">
    <property type="entry name" value="Tscrpt_reg_LuxR_C"/>
</dbReference>
<proteinExistence type="predicted"/>
<dbReference type="Pfam" id="PF00196">
    <property type="entry name" value="GerE"/>
    <property type="match status" value="1"/>
</dbReference>
<evidence type="ECO:0000313" key="1">
    <source>
        <dbReference type="EMBL" id="ATG73850.1"/>
    </source>
</evidence>
<keyword evidence="2" id="KW-1185">Reference proteome</keyword>
<sequence length="319" mass="36308">MKHMDMLWPLFTRLYHCHTGNDAYDAIFDELCRVLELDGITLVLVPPDVSWRQPQRYRCFDGGACYRPLSELQPLLYQCHTRLTARHWFCSLRVPGDQCCGALAVTLKGGVGELTARLRWLALQLSQWQLHFWQLSQWRAHSRCLEQWANLSDRPQLMVADDGTLLFANQSALALLRLGTSIRQDDAGQLLLRGQGTAFIHFGRMLAGRGEGQQVIRVPDTFQVVHLVHLPDCRYWLVMIKDPGLPARLDIECLACLFSLTRTEKAQLLLLASGCCANKRIAQRRHVSPETAKTVQQSIYRKTGCRSRGELLLLLQAMS</sequence>
<dbReference type="AlphaFoldDB" id="A0A231MYN8"/>
<dbReference type="EMBL" id="CP012621">
    <property type="protein sequence ID" value="ATG73850.1"/>
    <property type="molecule type" value="Genomic_DNA"/>
</dbReference>
<dbReference type="RefSeq" id="WP_094039658.1">
    <property type="nucleotide sequence ID" value="NZ_CP012621.1"/>
</dbReference>
<organism evidence="1 2">
    <name type="scientific">Zobellella denitrificans</name>
    <dbReference type="NCBI Taxonomy" id="347534"/>
    <lineage>
        <taxon>Bacteria</taxon>
        <taxon>Pseudomonadati</taxon>
        <taxon>Pseudomonadota</taxon>
        <taxon>Gammaproteobacteria</taxon>
        <taxon>Aeromonadales</taxon>
        <taxon>Aeromonadaceae</taxon>
        <taxon>Zobellella</taxon>
    </lineage>
</organism>
<dbReference type="KEGG" id="zdf:AN401_08225"/>
<dbReference type="OrthoDB" id="5590406at2"/>